<keyword evidence="7" id="KW-0472">Membrane</keyword>
<keyword evidence="7" id="KW-0812">Transmembrane</keyword>
<name>A0A3N1NT95_9GAMM</name>
<dbReference type="InterPro" id="IPR001915">
    <property type="entry name" value="Peptidase_M48"/>
</dbReference>
<keyword evidence="4 6" id="KW-0862">Zinc</keyword>
<evidence type="ECO:0000259" key="8">
    <source>
        <dbReference type="Pfam" id="PF01435"/>
    </source>
</evidence>
<keyword evidence="1 6" id="KW-0645">Protease</keyword>
<accession>A0A3N1NT95</accession>
<dbReference type="GO" id="GO:0016020">
    <property type="term" value="C:membrane"/>
    <property type="evidence" value="ECO:0007669"/>
    <property type="project" value="TreeGrafter"/>
</dbReference>
<evidence type="ECO:0000256" key="3">
    <source>
        <dbReference type="ARBA" id="ARBA00022801"/>
    </source>
</evidence>
<feature type="domain" description="Peptidase M48" evidence="8">
    <location>
        <begin position="73"/>
        <end position="247"/>
    </location>
</feature>
<dbReference type="InterPro" id="IPR051156">
    <property type="entry name" value="Mito/Outer_Membr_Metalloprot"/>
</dbReference>
<evidence type="ECO:0000313" key="9">
    <source>
        <dbReference type="EMBL" id="ROQ18661.1"/>
    </source>
</evidence>
<keyword evidence="2" id="KW-0479">Metal-binding</keyword>
<feature type="transmembrane region" description="Helical" evidence="7">
    <location>
        <begin position="23"/>
        <end position="47"/>
    </location>
</feature>
<protein>
    <submittedName>
        <fullName evidence="9">Peptidase M48-like protein</fullName>
    </submittedName>
</protein>
<evidence type="ECO:0000256" key="1">
    <source>
        <dbReference type="ARBA" id="ARBA00022670"/>
    </source>
</evidence>
<gene>
    <name evidence="9" type="ORF">EDC38_2889</name>
</gene>
<dbReference type="GO" id="GO:0051603">
    <property type="term" value="P:proteolysis involved in protein catabolic process"/>
    <property type="evidence" value="ECO:0007669"/>
    <property type="project" value="TreeGrafter"/>
</dbReference>
<dbReference type="RefSeq" id="WP_123639242.1">
    <property type="nucleotide sequence ID" value="NZ_RJUK01000002.1"/>
</dbReference>
<keyword evidence="7" id="KW-1133">Transmembrane helix</keyword>
<dbReference type="CDD" id="cd07332">
    <property type="entry name" value="M48C_Oma1_like"/>
    <property type="match status" value="1"/>
</dbReference>
<reference evidence="9 10" key="1">
    <citation type="submission" date="2018-11" db="EMBL/GenBank/DDBJ databases">
        <title>Genomic Encyclopedia of Type Strains, Phase IV (KMG-IV): sequencing the most valuable type-strain genomes for metagenomic binning, comparative biology and taxonomic classification.</title>
        <authorList>
            <person name="Goeker M."/>
        </authorList>
    </citation>
    <scope>NUCLEOTIDE SEQUENCE [LARGE SCALE GENOMIC DNA]</scope>
    <source>
        <strain evidence="9 10">DSM 16974</strain>
    </source>
</reference>
<keyword evidence="10" id="KW-1185">Reference proteome</keyword>
<dbReference type="Pfam" id="PF01435">
    <property type="entry name" value="Peptidase_M48"/>
    <property type="match status" value="1"/>
</dbReference>
<keyword evidence="3 6" id="KW-0378">Hydrolase</keyword>
<comment type="cofactor">
    <cofactor evidence="6">
        <name>Zn(2+)</name>
        <dbReference type="ChEBI" id="CHEBI:29105"/>
    </cofactor>
    <text evidence="6">Binds 1 zinc ion per subunit.</text>
</comment>
<evidence type="ECO:0000256" key="4">
    <source>
        <dbReference type="ARBA" id="ARBA00022833"/>
    </source>
</evidence>
<keyword evidence="5 6" id="KW-0482">Metalloprotease</keyword>
<evidence type="ECO:0000256" key="6">
    <source>
        <dbReference type="RuleBase" id="RU003983"/>
    </source>
</evidence>
<dbReference type="Proteomes" id="UP000273643">
    <property type="component" value="Unassembled WGS sequence"/>
</dbReference>
<evidence type="ECO:0000256" key="5">
    <source>
        <dbReference type="ARBA" id="ARBA00023049"/>
    </source>
</evidence>
<organism evidence="9 10">
    <name type="scientific">Marinimicrobium koreense</name>
    <dbReference type="NCBI Taxonomy" id="306545"/>
    <lineage>
        <taxon>Bacteria</taxon>
        <taxon>Pseudomonadati</taxon>
        <taxon>Pseudomonadota</taxon>
        <taxon>Gammaproteobacteria</taxon>
        <taxon>Cellvibrionales</taxon>
        <taxon>Cellvibrionaceae</taxon>
        <taxon>Marinimicrobium</taxon>
    </lineage>
</organism>
<comment type="similarity">
    <text evidence="6">Belongs to the peptidase M48 family.</text>
</comment>
<sequence length="268" mass="29799">MGYQNRQPPEGINYEPQGWQRDFILLVLGFAAGLALLTWLVILVLGWSARWIPFSWEQSLSDSLNEQLEPTERTEYLQTLADELARAGGLNPKLNVVVHHQEQETVNAFATLGGHIIVLDGLLDEVDSEQGLAFVLAHEIAHIHYRHPLQNAARQTGLGLISALIFGRGDLNWLAGSGGQLAMLDYSRKMEREADAWALEALHNHYGHVAGADSLFRWLAEQQQAGALPEWLSTHPDTEARLERLEQLSNARGYRTDGTLTTIPSVAP</sequence>
<dbReference type="OrthoDB" id="9810445at2"/>
<proteinExistence type="inferred from homology"/>
<evidence type="ECO:0000256" key="7">
    <source>
        <dbReference type="SAM" id="Phobius"/>
    </source>
</evidence>
<dbReference type="Gene3D" id="3.30.2010.10">
    <property type="entry name" value="Metalloproteases ('zincins'), catalytic domain"/>
    <property type="match status" value="1"/>
</dbReference>
<comment type="caution">
    <text evidence="9">The sequence shown here is derived from an EMBL/GenBank/DDBJ whole genome shotgun (WGS) entry which is preliminary data.</text>
</comment>
<dbReference type="GO" id="GO:0004222">
    <property type="term" value="F:metalloendopeptidase activity"/>
    <property type="evidence" value="ECO:0007669"/>
    <property type="project" value="InterPro"/>
</dbReference>
<evidence type="ECO:0000313" key="10">
    <source>
        <dbReference type="Proteomes" id="UP000273643"/>
    </source>
</evidence>
<dbReference type="PANTHER" id="PTHR22726">
    <property type="entry name" value="METALLOENDOPEPTIDASE OMA1"/>
    <property type="match status" value="1"/>
</dbReference>
<dbReference type="AlphaFoldDB" id="A0A3N1NT95"/>
<dbReference type="GO" id="GO:0046872">
    <property type="term" value="F:metal ion binding"/>
    <property type="evidence" value="ECO:0007669"/>
    <property type="project" value="UniProtKB-KW"/>
</dbReference>
<evidence type="ECO:0000256" key="2">
    <source>
        <dbReference type="ARBA" id="ARBA00022723"/>
    </source>
</evidence>
<dbReference type="PANTHER" id="PTHR22726:SF1">
    <property type="entry name" value="METALLOENDOPEPTIDASE OMA1, MITOCHONDRIAL"/>
    <property type="match status" value="1"/>
</dbReference>
<dbReference type="EMBL" id="RJUK01000002">
    <property type="protein sequence ID" value="ROQ18661.1"/>
    <property type="molecule type" value="Genomic_DNA"/>
</dbReference>